<gene>
    <name evidence="1" type="ORF">EDD42_4027</name>
</gene>
<keyword evidence="2" id="KW-1185">Reference proteome</keyword>
<proteinExistence type="predicted"/>
<evidence type="ECO:0000313" key="2">
    <source>
        <dbReference type="Proteomes" id="UP000266915"/>
    </source>
</evidence>
<comment type="caution">
    <text evidence="1">The sequence shown here is derived from an EMBL/GenBank/DDBJ whole genome shotgun (WGS) entry which is preliminary data.</text>
</comment>
<reference evidence="1 2" key="1">
    <citation type="submission" date="2018-11" db="EMBL/GenBank/DDBJ databases">
        <title>Sequencing the genomes of 1000 actinobacteria strains.</title>
        <authorList>
            <person name="Klenk H.-P."/>
        </authorList>
    </citation>
    <scope>NUCLEOTIDE SEQUENCE [LARGE SCALE GENOMIC DNA]</scope>
    <source>
        <strain evidence="1 2">DSM 14012</strain>
    </source>
</reference>
<dbReference type="EMBL" id="RKHL01000002">
    <property type="protein sequence ID" value="ROR76074.1"/>
    <property type="molecule type" value="Genomic_DNA"/>
</dbReference>
<dbReference type="Proteomes" id="UP000266915">
    <property type="component" value="Unassembled WGS sequence"/>
</dbReference>
<dbReference type="RefSeq" id="WP_085514144.1">
    <property type="nucleotide sequence ID" value="NZ_FXAP01000007.1"/>
</dbReference>
<protein>
    <submittedName>
        <fullName evidence="1">Uncharacterized protein</fullName>
    </submittedName>
</protein>
<accession>A0A3N2BM06</accession>
<dbReference type="AlphaFoldDB" id="A0A3N2BM06"/>
<sequence length="109" mass="11570">MSIAIIAAPSSTATSAVELSIDFVKISMDLGEATTLAGLMGMMERSLDNDLELQMPTQNAVLTLRRDADDENYTELLLGGVVTALLTDGQLRDAVKAIEAFEVELPVAA</sequence>
<evidence type="ECO:0000313" key="1">
    <source>
        <dbReference type="EMBL" id="ROR76074.1"/>
    </source>
</evidence>
<organism evidence="1 2">
    <name type="scientific">Plantibacter flavus</name>
    <dbReference type="NCBI Taxonomy" id="150123"/>
    <lineage>
        <taxon>Bacteria</taxon>
        <taxon>Bacillati</taxon>
        <taxon>Actinomycetota</taxon>
        <taxon>Actinomycetes</taxon>
        <taxon>Micrococcales</taxon>
        <taxon>Microbacteriaceae</taxon>
        <taxon>Plantibacter</taxon>
    </lineage>
</organism>
<name>A0A3N2BM06_9MICO</name>